<proteinExistence type="predicted"/>
<feature type="compositionally biased region" description="Basic and acidic residues" evidence="1">
    <location>
        <begin position="71"/>
        <end position="83"/>
    </location>
</feature>
<reference evidence="2 3" key="1">
    <citation type="submission" date="2022-10" db="EMBL/GenBank/DDBJ databases">
        <title>The complete genomes of actinobacterial strains from the NBC collection.</title>
        <authorList>
            <person name="Joergensen T.S."/>
            <person name="Alvarez Arevalo M."/>
            <person name="Sterndorff E.B."/>
            <person name="Faurdal D."/>
            <person name="Vuksanovic O."/>
            <person name="Mourched A.-S."/>
            <person name="Charusanti P."/>
            <person name="Shaw S."/>
            <person name="Blin K."/>
            <person name="Weber T."/>
        </authorList>
    </citation>
    <scope>NUCLEOTIDE SEQUENCE [LARGE SCALE GENOMIC DNA]</scope>
    <source>
        <strain evidence="2 3">NBC_00396</strain>
    </source>
</reference>
<feature type="region of interest" description="Disordered" evidence="1">
    <location>
        <begin position="69"/>
        <end position="89"/>
    </location>
</feature>
<gene>
    <name evidence="2" type="ORF">OG375_13950</name>
</gene>
<evidence type="ECO:0000313" key="3">
    <source>
        <dbReference type="Proteomes" id="UP001346877"/>
    </source>
</evidence>
<dbReference type="RefSeq" id="WP_328375584.1">
    <property type="nucleotide sequence ID" value="NZ_CP107941.1"/>
</dbReference>
<dbReference type="EMBL" id="CP107941">
    <property type="protein sequence ID" value="WUI85368.1"/>
    <property type="molecule type" value="Genomic_DNA"/>
</dbReference>
<sequence length="144" mass="15926">MWICETYSEGSELLVAVTDLPGSPDEDDYPADPVNQYDLDGQAWKCKTNCGLVGNDSKCTGYVWGAGSGKTESDAVKSAKEDASSQAPRGCGTKRCRAVGCTMGRIGQFFDGDFTPRVIHQRNPPDWIRRWNRWSGGLFFYNQV</sequence>
<evidence type="ECO:0000256" key="1">
    <source>
        <dbReference type="SAM" id="MobiDB-lite"/>
    </source>
</evidence>
<evidence type="ECO:0000313" key="2">
    <source>
        <dbReference type="EMBL" id="WUI85368.1"/>
    </source>
</evidence>
<organism evidence="2 3">
    <name type="scientific">Micromonospora zamorensis</name>
    <dbReference type="NCBI Taxonomy" id="709883"/>
    <lineage>
        <taxon>Bacteria</taxon>
        <taxon>Bacillati</taxon>
        <taxon>Actinomycetota</taxon>
        <taxon>Actinomycetes</taxon>
        <taxon>Micromonosporales</taxon>
        <taxon>Micromonosporaceae</taxon>
        <taxon>Micromonospora</taxon>
    </lineage>
</organism>
<protein>
    <submittedName>
        <fullName evidence="2">Uncharacterized protein</fullName>
    </submittedName>
</protein>
<dbReference type="Proteomes" id="UP001346877">
    <property type="component" value="Chromosome"/>
</dbReference>
<name>A0ABZ1PML6_9ACTN</name>
<keyword evidence="3" id="KW-1185">Reference proteome</keyword>
<accession>A0ABZ1PML6</accession>